<dbReference type="Proteomes" id="UP000193218">
    <property type="component" value="Unassembled WGS sequence"/>
</dbReference>
<dbReference type="OrthoDB" id="17560at2759"/>
<dbReference type="GO" id="GO:0016787">
    <property type="term" value="F:hydrolase activity"/>
    <property type="evidence" value="ECO:0007669"/>
    <property type="project" value="UniProtKB-KW"/>
</dbReference>
<dbReference type="STRING" id="4999.A0A1Y1U9Y5"/>
<dbReference type="InParanoid" id="A0A1Y1U9Y5"/>
<evidence type="ECO:0000313" key="3">
    <source>
        <dbReference type="Proteomes" id="UP000193218"/>
    </source>
</evidence>
<dbReference type="GeneID" id="33559345"/>
<feature type="domain" description="Dienelactone hydrolase" evidence="1">
    <location>
        <begin position="33"/>
        <end position="274"/>
    </location>
</feature>
<evidence type="ECO:0000259" key="1">
    <source>
        <dbReference type="Pfam" id="PF01738"/>
    </source>
</evidence>
<organism evidence="2 3">
    <name type="scientific">Kockovaella imperatae</name>
    <dbReference type="NCBI Taxonomy" id="4999"/>
    <lineage>
        <taxon>Eukaryota</taxon>
        <taxon>Fungi</taxon>
        <taxon>Dikarya</taxon>
        <taxon>Basidiomycota</taxon>
        <taxon>Agaricomycotina</taxon>
        <taxon>Tremellomycetes</taxon>
        <taxon>Tremellales</taxon>
        <taxon>Cuniculitremaceae</taxon>
        <taxon>Kockovaella</taxon>
    </lineage>
</organism>
<sequence length="277" mass="30098">MSEQTEIKSCCVTGHLHQGQPLGSMETVHGVHSYVSKPKEASGDKVDKVILITDIFGIYNNTKLVADEWAGQGYEVYVPDFLGDSKVDEELLNTIAPNLRVQKEATVLPKAADTAKTGAAIGPFLITNREAVTKPKIEGFVQAVRAEPNTRHIAAIGFCWGGRYSLLLAQEDSPARVDCAIANHPSFLTNDDVKEIKSVPVAIFKGTQDAMMSDDALDEVEGILSKNLPSDKLVVQKFPDAVHGFTIRGDMEDGQEKQQKEDAQNAAIKFVKKAFGA</sequence>
<dbReference type="SUPFAM" id="SSF53474">
    <property type="entry name" value="alpha/beta-Hydrolases"/>
    <property type="match status" value="1"/>
</dbReference>
<dbReference type="RefSeq" id="XP_021869064.1">
    <property type="nucleotide sequence ID" value="XM_022017536.1"/>
</dbReference>
<protein>
    <submittedName>
        <fullName evidence="2">Dienelactone hydrolase</fullName>
    </submittedName>
</protein>
<dbReference type="Gene3D" id="3.40.50.1820">
    <property type="entry name" value="alpha/beta hydrolase"/>
    <property type="match status" value="1"/>
</dbReference>
<dbReference type="PANTHER" id="PTHR17630:SF44">
    <property type="entry name" value="PROTEIN AIM2"/>
    <property type="match status" value="1"/>
</dbReference>
<keyword evidence="3" id="KW-1185">Reference proteome</keyword>
<dbReference type="InterPro" id="IPR029058">
    <property type="entry name" value="AB_hydrolase_fold"/>
</dbReference>
<dbReference type="InterPro" id="IPR002925">
    <property type="entry name" value="Dienelactn_hydro"/>
</dbReference>
<accession>A0A1Y1U9Y5</accession>
<keyword evidence="2" id="KW-0378">Hydrolase</keyword>
<reference evidence="2 3" key="1">
    <citation type="submission" date="2017-03" db="EMBL/GenBank/DDBJ databases">
        <title>Widespread Adenine N6-methylation of Active Genes in Fungi.</title>
        <authorList>
            <consortium name="DOE Joint Genome Institute"/>
            <person name="Mondo S.J."/>
            <person name="Dannebaum R.O."/>
            <person name="Kuo R.C."/>
            <person name="Louie K.B."/>
            <person name="Bewick A.J."/>
            <person name="Labutti K."/>
            <person name="Haridas S."/>
            <person name="Kuo A."/>
            <person name="Salamov A."/>
            <person name="Ahrendt S.R."/>
            <person name="Lau R."/>
            <person name="Bowen B.P."/>
            <person name="Lipzen A."/>
            <person name="Sullivan W."/>
            <person name="Andreopoulos W.B."/>
            <person name="Clum A."/>
            <person name="Lindquist E."/>
            <person name="Daum C."/>
            <person name="Northen T.R."/>
            <person name="Ramamoorthy G."/>
            <person name="Schmitz R.J."/>
            <person name="Gryganskyi A."/>
            <person name="Culley D."/>
            <person name="Magnuson J."/>
            <person name="James T.Y."/>
            <person name="O'Malley M.A."/>
            <person name="Stajich J.E."/>
            <person name="Spatafora J.W."/>
            <person name="Visel A."/>
            <person name="Grigoriev I.V."/>
        </authorList>
    </citation>
    <scope>NUCLEOTIDE SEQUENCE [LARGE SCALE GENOMIC DNA]</scope>
    <source>
        <strain evidence="2 3">NRRL Y-17943</strain>
    </source>
</reference>
<comment type="caution">
    <text evidence="2">The sequence shown here is derived from an EMBL/GenBank/DDBJ whole genome shotgun (WGS) entry which is preliminary data.</text>
</comment>
<proteinExistence type="predicted"/>
<dbReference type="EMBL" id="NBSH01000013">
    <property type="protein sequence ID" value="ORX34822.1"/>
    <property type="molecule type" value="Genomic_DNA"/>
</dbReference>
<evidence type="ECO:0000313" key="2">
    <source>
        <dbReference type="EMBL" id="ORX34822.1"/>
    </source>
</evidence>
<dbReference type="Pfam" id="PF01738">
    <property type="entry name" value="DLH"/>
    <property type="match status" value="1"/>
</dbReference>
<dbReference type="PANTHER" id="PTHR17630">
    <property type="entry name" value="DIENELACTONE HYDROLASE"/>
    <property type="match status" value="1"/>
</dbReference>
<dbReference type="AlphaFoldDB" id="A0A1Y1U9Y5"/>
<gene>
    <name evidence="2" type="ORF">BD324DRAFT_643324</name>
</gene>
<name>A0A1Y1U9Y5_9TREE</name>